<feature type="domain" description="RNA polymerase sigma factor 70 region 4 type 2" evidence="7">
    <location>
        <begin position="120"/>
        <end position="171"/>
    </location>
</feature>
<name>A0A916R5L7_9HYPH</name>
<dbReference type="InterPro" id="IPR013249">
    <property type="entry name" value="RNA_pol_sigma70_r4_t2"/>
</dbReference>
<comment type="caution">
    <text evidence="8">The sequence shown here is derived from an EMBL/GenBank/DDBJ whole genome shotgun (WGS) entry which is preliminary data.</text>
</comment>
<sequence length="180" mass="19877">MTPAKDKELSDLMRAVLAGDDSGYAQLLNDIACVVRAIAQRKIGPGAGLEPEDIVQETLLAIHLKRHTWRPDQPIGPWIYAIARYKIIDAYRRRGRRIELDISDFADTLAEQEKEIVMARDIQRALDCLSDGQRQVVSAISVDGASISDTAKRLGMKETAVRVSLHRGLAAIAAKFGKLD</sequence>
<evidence type="ECO:0000313" key="9">
    <source>
        <dbReference type="Proteomes" id="UP000596977"/>
    </source>
</evidence>
<evidence type="ECO:0000256" key="1">
    <source>
        <dbReference type="ARBA" id="ARBA00010641"/>
    </source>
</evidence>
<evidence type="ECO:0000259" key="7">
    <source>
        <dbReference type="Pfam" id="PF08281"/>
    </source>
</evidence>
<dbReference type="SUPFAM" id="SSF88946">
    <property type="entry name" value="Sigma2 domain of RNA polymerase sigma factors"/>
    <property type="match status" value="1"/>
</dbReference>
<dbReference type="NCBIfam" id="TIGR02937">
    <property type="entry name" value="sigma70-ECF"/>
    <property type="match status" value="1"/>
</dbReference>
<protein>
    <submittedName>
        <fullName evidence="8">RNA polymerase sigma factor</fullName>
    </submittedName>
</protein>
<evidence type="ECO:0000259" key="6">
    <source>
        <dbReference type="Pfam" id="PF04542"/>
    </source>
</evidence>
<feature type="domain" description="RNA polymerase sigma-70 region 2" evidence="6">
    <location>
        <begin position="35"/>
        <end position="97"/>
    </location>
</feature>
<evidence type="ECO:0000256" key="3">
    <source>
        <dbReference type="ARBA" id="ARBA00023082"/>
    </source>
</evidence>
<dbReference type="PANTHER" id="PTHR43133:SF58">
    <property type="entry name" value="ECF RNA POLYMERASE SIGMA FACTOR SIGD"/>
    <property type="match status" value="1"/>
</dbReference>
<dbReference type="OrthoDB" id="7041663at2"/>
<dbReference type="InterPro" id="IPR013325">
    <property type="entry name" value="RNA_pol_sigma_r2"/>
</dbReference>
<keyword evidence="9" id="KW-1185">Reference proteome</keyword>
<accession>A0A916R5L7</accession>
<organism evidence="8 9">
    <name type="scientific">Pelagibacterium lentulum</name>
    <dbReference type="NCBI Taxonomy" id="2029865"/>
    <lineage>
        <taxon>Bacteria</taxon>
        <taxon>Pseudomonadati</taxon>
        <taxon>Pseudomonadota</taxon>
        <taxon>Alphaproteobacteria</taxon>
        <taxon>Hyphomicrobiales</taxon>
        <taxon>Devosiaceae</taxon>
        <taxon>Pelagibacterium</taxon>
    </lineage>
</organism>
<dbReference type="Pfam" id="PF08281">
    <property type="entry name" value="Sigma70_r4_2"/>
    <property type="match status" value="1"/>
</dbReference>
<dbReference type="Proteomes" id="UP000596977">
    <property type="component" value="Unassembled WGS sequence"/>
</dbReference>
<reference evidence="8 9" key="1">
    <citation type="journal article" date="2014" name="Int. J. Syst. Evol. Microbiol.">
        <title>Complete genome sequence of Corynebacterium casei LMG S-19264T (=DSM 44701T), isolated from a smear-ripened cheese.</title>
        <authorList>
            <consortium name="US DOE Joint Genome Institute (JGI-PGF)"/>
            <person name="Walter F."/>
            <person name="Albersmeier A."/>
            <person name="Kalinowski J."/>
            <person name="Ruckert C."/>
        </authorList>
    </citation>
    <scope>NUCLEOTIDE SEQUENCE [LARGE SCALE GENOMIC DNA]</scope>
    <source>
        <strain evidence="8 9">CGMCC 1.15896</strain>
    </source>
</reference>
<keyword evidence="3" id="KW-0731">Sigma factor</keyword>
<evidence type="ECO:0000256" key="4">
    <source>
        <dbReference type="ARBA" id="ARBA00023125"/>
    </source>
</evidence>
<evidence type="ECO:0000313" key="8">
    <source>
        <dbReference type="EMBL" id="GGA39181.1"/>
    </source>
</evidence>
<dbReference type="InterPro" id="IPR013324">
    <property type="entry name" value="RNA_pol_sigma_r3/r4-like"/>
</dbReference>
<dbReference type="Gene3D" id="1.10.10.10">
    <property type="entry name" value="Winged helix-like DNA-binding domain superfamily/Winged helix DNA-binding domain"/>
    <property type="match status" value="1"/>
</dbReference>
<keyword evidence="4" id="KW-0238">DNA-binding</keyword>
<dbReference type="GO" id="GO:0003677">
    <property type="term" value="F:DNA binding"/>
    <property type="evidence" value="ECO:0007669"/>
    <property type="project" value="UniProtKB-KW"/>
</dbReference>
<dbReference type="NCBIfam" id="NF009165">
    <property type="entry name" value="PRK12512.1"/>
    <property type="match status" value="1"/>
</dbReference>
<dbReference type="InterPro" id="IPR014284">
    <property type="entry name" value="RNA_pol_sigma-70_dom"/>
</dbReference>
<dbReference type="AlphaFoldDB" id="A0A916R5L7"/>
<evidence type="ECO:0000256" key="2">
    <source>
        <dbReference type="ARBA" id="ARBA00023015"/>
    </source>
</evidence>
<dbReference type="RefSeq" id="WP_127073391.1">
    <property type="nucleotide sequence ID" value="NZ_BMKB01000001.1"/>
</dbReference>
<dbReference type="Gene3D" id="1.10.1740.10">
    <property type="match status" value="1"/>
</dbReference>
<comment type="similarity">
    <text evidence="1">Belongs to the sigma-70 factor family. ECF subfamily.</text>
</comment>
<dbReference type="InterPro" id="IPR036388">
    <property type="entry name" value="WH-like_DNA-bd_sf"/>
</dbReference>
<keyword evidence="5" id="KW-0804">Transcription</keyword>
<dbReference type="InterPro" id="IPR007627">
    <property type="entry name" value="RNA_pol_sigma70_r2"/>
</dbReference>
<evidence type="ECO:0000256" key="5">
    <source>
        <dbReference type="ARBA" id="ARBA00023163"/>
    </source>
</evidence>
<proteinExistence type="inferred from homology"/>
<dbReference type="GO" id="GO:0016987">
    <property type="term" value="F:sigma factor activity"/>
    <property type="evidence" value="ECO:0007669"/>
    <property type="project" value="UniProtKB-KW"/>
</dbReference>
<keyword evidence="2" id="KW-0805">Transcription regulation</keyword>
<gene>
    <name evidence="8" type="ORF">GCM10011499_05780</name>
</gene>
<dbReference type="PANTHER" id="PTHR43133">
    <property type="entry name" value="RNA POLYMERASE ECF-TYPE SIGMA FACTO"/>
    <property type="match status" value="1"/>
</dbReference>
<dbReference type="EMBL" id="BMKB01000001">
    <property type="protein sequence ID" value="GGA39181.1"/>
    <property type="molecule type" value="Genomic_DNA"/>
</dbReference>
<dbReference type="SUPFAM" id="SSF88659">
    <property type="entry name" value="Sigma3 and sigma4 domains of RNA polymerase sigma factors"/>
    <property type="match status" value="1"/>
</dbReference>
<dbReference type="GO" id="GO:0006352">
    <property type="term" value="P:DNA-templated transcription initiation"/>
    <property type="evidence" value="ECO:0007669"/>
    <property type="project" value="InterPro"/>
</dbReference>
<dbReference type="InterPro" id="IPR039425">
    <property type="entry name" value="RNA_pol_sigma-70-like"/>
</dbReference>
<dbReference type="Pfam" id="PF04542">
    <property type="entry name" value="Sigma70_r2"/>
    <property type="match status" value="1"/>
</dbReference>